<organism evidence="2 3">
    <name type="scientific">Dendrobium catenatum</name>
    <dbReference type="NCBI Taxonomy" id="906689"/>
    <lineage>
        <taxon>Eukaryota</taxon>
        <taxon>Viridiplantae</taxon>
        <taxon>Streptophyta</taxon>
        <taxon>Embryophyta</taxon>
        <taxon>Tracheophyta</taxon>
        <taxon>Spermatophyta</taxon>
        <taxon>Magnoliopsida</taxon>
        <taxon>Liliopsida</taxon>
        <taxon>Asparagales</taxon>
        <taxon>Orchidaceae</taxon>
        <taxon>Epidendroideae</taxon>
        <taxon>Malaxideae</taxon>
        <taxon>Dendrobiinae</taxon>
        <taxon>Dendrobium</taxon>
    </lineage>
</organism>
<dbReference type="GO" id="GO:0016746">
    <property type="term" value="F:acyltransferase activity"/>
    <property type="evidence" value="ECO:0007669"/>
    <property type="project" value="UniProtKB-KW"/>
</dbReference>
<feature type="region of interest" description="Disordered" evidence="1">
    <location>
        <begin position="58"/>
        <end position="84"/>
    </location>
</feature>
<name>A0A2I0WB01_9ASPA</name>
<dbReference type="AlphaFoldDB" id="A0A2I0WB01"/>
<keyword evidence="2" id="KW-0012">Acyltransferase</keyword>
<keyword evidence="3" id="KW-1185">Reference proteome</keyword>
<protein>
    <submittedName>
        <fullName evidence="2">Putative S-acyltransferase</fullName>
    </submittedName>
</protein>
<dbReference type="Proteomes" id="UP000233837">
    <property type="component" value="Unassembled WGS sequence"/>
</dbReference>
<dbReference type="EMBL" id="KZ502801">
    <property type="protein sequence ID" value="PKU72836.1"/>
    <property type="molecule type" value="Genomic_DNA"/>
</dbReference>
<proteinExistence type="predicted"/>
<reference evidence="2 3" key="2">
    <citation type="journal article" date="2017" name="Nature">
        <title>The Apostasia genome and the evolution of orchids.</title>
        <authorList>
            <person name="Zhang G.Q."/>
            <person name="Liu K.W."/>
            <person name="Li Z."/>
            <person name="Lohaus R."/>
            <person name="Hsiao Y.Y."/>
            <person name="Niu S.C."/>
            <person name="Wang J.Y."/>
            <person name="Lin Y.C."/>
            <person name="Xu Q."/>
            <person name="Chen L.J."/>
            <person name="Yoshida K."/>
            <person name="Fujiwara S."/>
            <person name="Wang Z.W."/>
            <person name="Zhang Y.Q."/>
            <person name="Mitsuda N."/>
            <person name="Wang M."/>
            <person name="Liu G.H."/>
            <person name="Pecoraro L."/>
            <person name="Huang H.X."/>
            <person name="Xiao X.J."/>
            <person name="Lin M."/>
            <person name="Wu X.Y."/>
            <person name="Wu W.L."/>
            <person name="Chen Y.Y."/>
            <person name="Chang S.B."/>
            <person name="Sakamoto S."/>
            <person name="Ohme-Takagi M."/>
            <person name="Yagi M."/>
            <person name="Zeng S.J."/>
            <person name="Shen C.Y."/>
            <person name="Yeh C.M."/>
            <person name="Luo Y.B."/>
            <person name="Tsai W.C."/>
            <person name="Van de Peer Y."/>
            <person name="Liu Z.J."/>
        </authorList>
    </citation>
    <scope>NUCLEOTIDE SEQUENCE [LARGE SCALE GENOMIC DNA]</scope>
    <source>
        <tissue evidence="2">The whole plant</tissue>
    </source>
</reference>
<evidence type="ECO:0000313" key="3">
    <source>
        <dbReference type="Proteomes" id="UP000233837"/>
    </source>
</evidence>
<reference evidence="2 3" key="1">
    <citation type="journal article" date="2016" name="Sci. Rep.">
        <title>The Dendrobium catenatum Lindl. genome sequence provides insights into polysaccharide synthase, floral development and adaptive evolution.</title>
        <authorList>
            <person name="Zhang G.Q."/>
            <person name="Xu Q."/>
            <person name="Bian C."/>
            <person name="Tsai W.C."/>
            <person name="Yeh C.M."/>
            <person name="Liu K.W."/>
            <person name="Yoshida K."/>
            <person name="Zhang L.S."/>
            <person name="Chang S.B."/>
            <person name="Chen F."/>
            <person name="Shi Y."/>
            <person name="Su Y.Y."/>
            <person name="Zhang Y.Q."/>
            <person name="Chen L.J."/>
            <person name="Yin Y."/>
            <person name="Lin M."/>
            <person name="Huang H."/>
            <person name="Deng H."/>
            <person name="Wang Z.W."/>
            <person name="Zhu S.L."/>
            <person name="Zhao X."/>
            <person name="Deng C."/>
            <person name="Niu S.C."/>
            <person name="Huang J."/>
            <person name="Wang M."/>
            <person name="Liu G.H."/>
            <person name="Yang H.J."/>
            <person name="Xiao X.J."/>
            <person name="Hsiao Y.Y."/>
            <person name="Wu W.L."/>
            <person name="Chen Y.Y."/>
            <person name="Mitsuda N."/>
            <person name="Ohme-Takagi M."/>
            <person name="Luo Y.B."/>
            <person name="Van de Peer Y."/>
            <person name="Liu Z.J."/>
        </authorList>
    </citation>
    <scope>NUCLEOTIDE SEQUENCE [LARGE SCALE GENOMIC DNA]</scope>
    <source>
        <tissue evidence="2">The whole plant</tissue>
    </source>
</reference>
<gene>
    <name evidence="2" type="ORF">MA16_Dca013630</name>
</gene>
<accession>A0A2I0WB01</accession>
<evidence type="ECO:0000256" key="1">
    <source>
        <dbReference type="SAM" id="MobiDB-lite"/>
    </source>
</evidence>
<dbReference type="STRING" id="906689.A0A2I0WB01"/>
<keyword evidence="2" id="KW-0808">Transferase</keyword>
<evidence type="ECO:0000313" key="2">
    <source>
        <dbReference type="EMBL" id="PKU72836.1"/>
    </source>
</evidence>
<sequence length="131" mass="14805">MPHLEIFSYVDPDALEPSESVKRAMKLPVHISAWKLMKLDSNEAMRASAKARASSSFLRPINSPMENDSDHVRSSRNTSGLSPDFYPVPKLSPLPDIHLTPEFRMSSDFYEMPNFRLSSCSSSNFYPSSDF</sequence>